<reference evidence="1 2" key="1">
    <citation type="submission" date="2020-04" db="EMBL/GenBank/DDBJ databases">
        <title>Paeniglutamicibacter sp. ANT13_2, a novel actinomycete isolated from sediment in Antarctica.</title>
        <authorList>
            <person name="Sakdapetsiri C."/>
            <person name="Pinyakong O."/>
        </authorList>
    </citation>
    <scope>NUCLEOTIDE SEQUENCE [LARGE SCALE GENOMIC DNA]</scope>
    <source>
        <strain evidence="1 2">ANT13_2</strain>
    </source>
</reference>
<comment type="caution">
    <text evidence="1">The sequence shown here is derived from an EMBL/GenBank/DDBJ whole genome shotgun (WGS) entry which is preliminary data.</text>
</comment>
<dbReference type="EMBL" id="JAAWVT010000010">
    <property type="protein sequence ID" value="NKG22310.1"/>
    <property type="molecule type" value="Genomic_DNA"/>
</dbReference>
<organism evidence="1 2">
    <name type="scientific">Paeniglutamicibacter terrestris</name>
    <dbReference type="NCBI Taxonomy" id="2723403"/>
    <lineage>
        <taxon>Bacteria</taxon>
        <taxon>Bacillati</taxon>
        <taxon>Actinomycetota</taxon>
        <taxon>Actinomycetes</taxon>
        <taxon>Micrococcales</taxon>
        <taxon>Micrococcaceae</taxon>
        <taxon>Paeniglutamicibacter</taxon>
    </lineage>
</organism>
<protein>
    <submittedName>
        <fullName evidence="1">Uncharacterized protein</fullName>
    </submittedName>
</protein>
<dbReference type="Proteomes" id="UP000746595">
    <property type="component" value="Unassembled WGS sequence"/>
</dbReference>
<gene>
    <name evidence="1" type="ORF">HED64_16545</name>
</gene>
<sequence>MEAGYLSADRLCLRHFRRTRCAGIPDLIGDGVLIISRTRAKQVLNLETTTTYGQNDMALGNVSSNTPAASGS</sequence>
<dbReference type="RefSeq" id="WP_168153096.1">
    <property type="nucleotide sequence ID" value="NZ_JAAWVT010000010.1"/>
</dbReference>
<evidence type="ECO:0000313" key="1">
    <source>
        <dbReference type="EMBL" id="NKG22310.1"/>
    </source>
</evidence>
<accession>A0ABX1G9U9</accession>
<name>A0ABX1G9U9_9MICC</name>
<keyword evidence="2" id="KW-1185">Reference proteome</keyword>
<evidence type="ECO:0000313" key="2">
    <source>
        <dbReference type="Proteomes" id="UP000746595"/>
    </source>
</evidence>
<proteinExistence type="predicted"/>